<dbReference type="Gene3D" id="3.40.710.10">
    <property type="entry name" value="DD-peptidase/beta-lactamase superfamily"/>
    <property type="match status" value="1"/>
</dbReference>
<evidence type="ECO:0008006" key="15">
    <source>
        <dbReference type="Google" id="ProtNLM"/>
    </source>
</evidence>
<evidence type="ECO:0000256" key="3">
    <source>
        <dbReference type="ARBA" id="ARBA00007171"/>
    </source>
</evidence>
<dbReference type="OrthoDB" id="9770103at2"/>
<proteinExistence type="inferred from homology"/>
<evidence type="ECO:0000256" key="8">
    <source>
        <dbReference type="ARBA" id="ARBA00022989"/>
    </source>
</evidence>
<comment type="similarity">
    <text evidence="3">Belongs to the transpeptidase family.</text>
</comment>
<evidence type="ECO:0000256" key="2">
    <source>
        <dbReference type="ARBA" id="ARBA00004236"/>
    </source>
</evidence>
<dbReference type="GO" id="GO:0009252">
    <property type="term" value="P:peptidoglycan biosynthetic process"/>
    <property type="evidence" value="ECO:0007669"/>
    <property type="project" value="UniProtKB-KW"/>
</dbReference>
<dbReference type="Pfam" id="PF03717">
    <property type="entry name" value="PBP_dimer"/>
    <property type="match status" value="1"/>
</dbReference>
<feature type="domain" description="Penicillin-binding protein dimerisation" evidence="12">
    <location>
        <begin position="56"/>
        <end position="224"/>
    </location>
</feature>
<dbReference type="GO" id="GO:0005886">
    <property type="term" value="C:plasma membrane"/>
    <property type="evidence" value="ECO:0007669"/>
    <property type="project" value="UniProtKB-SubCell"/>
</dbReference>
<dbReference type="InterPro" id="IPR005311">
    <property type="entry name" value="PBP_dimer"/>
</dbReference>
<sequence>MTDEKFLLRQKRFNILQLGSTLALGLLILKLASMEMVGHDHYAALSTRNRVDTFPTPAPRGTIFDRNHHVLVYDQPVFSLVYARNGREAAPIAQKLAPILGISQQVLISRMTGYDSGSVHTLLATHIPEKAIAYVGEHQSELPGIRIIPDSVRVYPQGDLACHILGYINSIPEQKRDQYVLQNGFPPSAKVGWSGVELSYDRALRGQPGRICVEVNSEGVPERTLPDSRLPKRGADLTLTIDAEYQRDVQQLLARQVEDLHRHGHKDVSHAMAVALDPNTGAVLALASVPTYHPEWFVSGMSYRTYTNQFAPAERNWSTQAAVAPGSTLKPLTGLFGLMQHVITPTRSIDCSGGLRIPATNGTVIRCWTRHGKVTLATALAESCDVYFYQASLDYGHWPPPHDRQIPFWLHRTRLETLHKLEQLQRAFGLGRETGIDLPDANTGYVNEGSGQVTDLPYTAIGQNEVFTPLELAVYASTLATGGVRVTPYVVQSIAFHNTHPKPVRNFDALRLGLRPEDMAVVKWGMYLTCNAPNGTAYSTFHGKHPASYVAAGKTGTAETGIVGFDNSVFIGYAPFDHPKIAVAVVIPGGGHGADSSVPIARAMFDRFFAHASRKMPPLR</sequence>
<feature type="domain" description="Penicillin-binding protein transpeptidase" evidence="11">
    <location>
        <begin position="272"/>
        <end position="604"/>
    </location>
</feature>
<dbReference type="InterPro" id="IPR036138">
    <property type="entry name" value="PBP_dimer_sf"/>
</dbReference>
<dbReference type="RefSeq" id="WP_109429417.1">
    <property type="nucleotide sequence ID" value="NZ_MPDK01000002.1"/>
</dbReference>
<name>A0A2U3DC12_SULT2</name>
<evidence type="ECO:0000259" key="11">
    <source>
        <dbReference type="Pfam" id="PF00905"/>
    </source>
</evidence>
<keyword evidence="7" id="KW-0573">Peptidoglycan synthesis</keyword>
<dbReference type="GO" id="GO:0008360">
    <property type="term" value="P:regulation of cell shape"/>
    <property type="evidence" value="ECO:0007669"/>
    <property type="project" value="UniProtKB-KW"/>
</dbReference>
<dbReference type="Pfam" id="PF00905">
    <property type="entry name" value="Transpeptidase"/>
    <property type="match status" value="1"/>
</dbReference>
<keyword evidence="8" id="KW-1133">Transmembrane helix</keyword>
<organism evidence="13 14">
    <name type="scientific">Sulfoacidibacillus thermotolerans</name>
    <name type="common">Acidibacillus sulfuroxidans</name>
    <dbReference type="NCBI Taxonomy" id="1765684"/>
    <lineage>
        <taxon>Bacteria</taxon>
        <taxon>Bacillati</taxon>
        <taxon>Bacillota</taxon>
        <taxon>Bacilli</taxon>
        <taxon>Bacillales</taxon>
        <taxon>Alicyclobacillaceae</taxon>
        <taxon>Sulfoacidibacillus</taxon>
    </lineage>
</organism>
<dbReference type="GO" id="GO:0008658">
    <property type="term" value="F:penicillin binding"/>
    <property type="evidence" value="ECO:0007669"/>
    <property type="project" value="InterPro"/>
</dbReference>
<dbReference type="SUPFAM" id="SSF56519">
    <property type="entry name" value="Penicillin binding protein dimerisation domain"/>
    <property type="match status" value="1"/>
</dbReference>
<keyword evidence="14" id="KW-1185">Reference proteome</keyword>
<keyword evidence="6" id="KW-0133">Cell shape</keyword>
<dbReference type="InterPro" id="IPR001460">
    <property type="entry name" value="PCN-bd_Tpept"/>
</dbReference>
<dbReference type="GO" id="GO:0071972">
    <property type="term" value="F:peptidoglycan L,D-transpeptidase activity"/>
    <property type="evidence" value="ECO:0007669"/>
    <property type="project" value="TreeGrafter"/>
</dbReference>
<dbReference type="Gene3D" id="3.90.1310.10">
    <property type="entry name" value="Penicillin-binding protein 2a (Domain 2)"/>
    <property type="match status" value="1"/>
</dbReference>
<protein>
    <recommendedName>
        <fullName evidence="15">Penicillin-binding protein 2</fullName>
    </recommendedName>
</protein>
<comment type="subcellular location">
    <subcellularLocation>
        <location evidence="2">Cell membrane</location>
    </subcellularLocation>
    <subcellularLocation>
        <location evidence="1">Membrane</location>
        <topology evidence="1">Single-pass membrane protein</topology>
    </subcellularLocation>
</comment>
<evidence type="ECO:0000313" key="13">
    <source>
        <dbReference type="EMBL" id="PWI58824.1"/>
    </source>
</evidence>
<reference evidence="13 14" key="1">
    <citation type="submission" date="2016-11" db="EMBL/GenBank/DDBJ databases">
        <title>Comparative genomics of Acidibacillus ferroxidans species.</title>
        <authorList>
            <person name="Oliveira G."/>
            <person name="Nunes G."/>
            <person name="Oliveira R."/>
            <person name="Araujo F."/>
            <person name="Salim A."/>
            <person name="Scholte L."/>
            <person name="Morais D."/>
            <person name="Nancucheo I."/>
            <person name="Johnson D.B."/>
            <person name="Grail B."/>
            <person name="Bittencourt J."/>
            <person name="Valadares R."/>
        </authorList>
    </citation>
    <scope>NUCLEOTIDE SEQUENCE [LARGE SCALE GENOMIC DNA]</scope>
    <source>
        <strain evidence="13 14">Y002</strain>
    </source>
</reference>
<comment type="caution">
    <text evidence="13">The sequence shown here is derived from an EMBL/GenBank/DDBJ whole genome shotgun (WGS) entry which is preliminary data.</text>
</comment>
<evidence type="ECO:0000256" key="4">
    <source>
        <dbReference type="ARBA" id="ARBA00022475"/>
    </source>
</evidence>
<dbReference type="AlphaFoldDB" id="A0A2U3DC12"/>
<accession>A0A2U3DC12</accession>
<keyword evidence="10" id="KW-0961">Cell wall biogenesis/degradation</keyword>
<dbReference type="PANTHER" id="PTHR30627:SF2">
    <property type="entry name" value="PEPTIDOGLYCAN D,D-TRANSPEPTIDASE MRDA"/>
    <property type="match status" value="1"/>
</dbReference>
<evidence type="ECO:0000256" key="10">
    <source>
        <dbReference type="ARBA" id="ARBA00023316"/>
    </source>
</evidence>
<keyword evidence="9" id="KW-0472">Membrane</keyword>
<dbReference type="GO" id="GO:0071555">
    <property type="term" value="P:cell wall organization"/>
    <property type="evidence" value="ECO:0007669"/>
    <property type="project" value="UniProtKB-KW"/>
</dbReference>
<dbReference type="EMBL" id="MPDK01000002">
    <property type="protein sequence ID" value="PWI58824.1"/>
    <property type="molecule type" value="Genomic_DNA"/>
</dbReference>
<evidence type="ECO:0000256" key="1">
    <source>
        <dbReference type="ARBA" id="ARBA00004167"/>
    </source>
</evidence>
<dbReference type="Proteomes" id="UP000245380">
    <property type="component" value="Unassembled WGS sequence"/>
</dbReference>
<evidence type="ECO:0000256" key="5">
    <source>
        <dbReference type="ARBA" id="ARBA00022692"/>
    </source>
</evidence>
<dbReference type="InterPro" id="IPR012338">
    <property type="entry name" value="Beta-lactam/transpept-like"/>
</dbReference>
<evidence type="ECO:0000256" key="6">
    <source>
        <dbReference type="ARBA" id="ARBA00022960"/>
    </source>
</evidence>
<gene>
    <name evidence="13" type="ORF">BM613_01655</name>
</gene>
<evidence type="ECO:0000313" key="14">
    <source>
        <dbReference type="Proteomes" id="UP000245380"/>
    </source>
</evidence>
<dbReference type="InterPro" id="IPR050515">
    <property type="entry name" value="Beta-lactam/transpept"/>
</dbReference>
<keyword evidence="4" id="KW-1003">Cell membrane</keyword>
<evidence type="ECO:0000259" key="12">
    <source>
        <dbReference type="Pfam" id="PF03717"/>
    </source>
</evidence>
<evidence type="ECO:0000256" key="9">
    <source>
        <dbReference type="ARBA" id="ARBA00023136"/>
    </source>
</evidence>
<dbReference type="SUPFAM" id="SSF56601">
    <property type="entry name" value="beta-lactamase/transpeptidase-like"/>
    <property type="match status" value="1"/>
</dbReference>
<evidence type="ECO:0000256" key="7">
    <source>
        <dbReference type="ARBA" id="ARBA00022984"/>
    </source>
</evidence>
<dbReference type="PANTHER" id="PTHR30627">
    <property type="entry name" value="PEPTIDOGLYCAN D,D-TRANSPEPTIDASE"/>
    <property type="match status" value="1"/>
</dbReference>
<keyword evidence="5" id="KW-0812">Transmembrane</keyword>